<evidence type="ECO:0000313" key="6">
    <source>
        <dbReference type="Proteomes" id="UP000039217"/>
    </source>
</evidence>
<dbReference type="Proteomes" id="UP000050164">
    <property type="component" value="Unassembled WGS sequence"/>
</dbReference>
<dbReference type="EMBL" id="CQQC01001036">
    <property type="protein sequence ID" value="CNV58385.1"/>
    <property type="molecule type" value="Genomic_DNA"/>
</dbReference>
<reference evidence="6 7" key="1">
    <citation type="submission" date="2015-03" db="EMBL/GenBank/DDBJ databases">
        <authorList>
            <consortium name="Pathogen Informatics"/>
        </authorList>
    </citation>
    <scope>NUCLEOTIDE SEQUENCE [LARGE SCALE GENOMIC DNA]</scope>
    <source>
        <strain evidence="4 9">Bir 185</strain>
        <strain evidence="3 7">C09601061</strain>
        <strain evidence="5 6">D00501624</strain>
        <strain evidence="2 8">G09901357</strain>
    </source>
</reference>
<dbReference type="AlphaFoldDB" id="A0A654TEP8"/>
<accession>A0A654TEP8</accession>
<feature type="compositionally biased region" description="Basic and acidic residues" evidence="1">
    <location>
        <begin position="34"/>
        <end position="98"/>
    </location>
</feature>
<evidence type="ECO:0000313" key="3">
    <source>
        <dbReference type="EMBL" id="CFR68119.1"/>
    </source>
</evidence>
<proteinExistence type="predicted"/>
<evidence type="ECO:0000313" key="4">
    <source>
        <dbReference type="EMBL" id="CKT22409.1"/>
    </source>
</evidence>
<evidence type="ECO:0000313" key="7">
    <source>
        <dbReference type="Proteomes" id="UP000046680"/>
    </source>
</evidence>
<evidence type="ECO:0000313" key="8">
    <source>
        <dbReference type="Proteomes" id="UP000048289"/>
    </source>
</evidence>
<dbReference type="Proteomes" id="UP000048289">
    <property type="component" value="Unassembled WGS sequence"/>
</dbReference>
<name>A0A654TEP8_MYCTX</name>
<dbReference type="EMBL" id="CFOE01000796">
    <property type="protein sequence ID" value="CFE45933.1"/>
    <property type="molecule type" value="Genomic_DNA"/>
</dbReference>
<gene>
    <name evidence="3" type="ORF">ERS007657_00610</name>
    <name evidence="5" type="ORF">ERS007661_02750</name>
    <name evidence="2" type="ORF">ERS007681_03942</name>
    <name evidence="4" type="ORF">ERS027659_04117</name>
</gene>
<dbReference type="EMBL" id="CGCX01000138">
    <property type="protein sequence ID" value="CFR68119.1"/>
    <property type="molecule type" value="Genomic_DNA"/>
</dbReference>
<organism evidence="2 8">
    <name type="scientific">Mycobacterium tuberculosis</name>
    <dbReference type="NCBI Taxonomy" id="1773"/>
    <lineage>
        <taxon>Bacteria</taxon>
        <taxon>Bacillati</taxon>
        <taxon>Actinomycetota</taxon>
        <taxon>Actinomycetes</taxon>
        <taxon>Mycobacteriales</taxon>
        <taxon>Mycobacteriaceae</taxon>
        <taxon>Mycobacterium</taxon>
        <taxon>Mycobacterium tuberculosis complex</taxon>
    </lineage>
</organism>
<evidence type="ECO:0000313" key="2">
    <source>
        <dbReference type="EMBL" id="CFE45933.1"/>
    </source>
</evidence>
<dbReference type="EMBL" id="CNFT01001373">
    <property type="protein sequence ID" value="CKT22409.1"/>
    <property type="molecule type" value="Genomic_DNA"/>
</dbReference>
<protein>
    <submittedName>
        <fullName evidence="2">Uncharacterized protein</fullName>
    </submittedName>
</protein>
<evidence type="ECO:0000256" key="1">
    <source>
        <dbReference type="SAM" id="MobiDB-lite"/>
    </source>
</evidence>
<dbReference type="Proteomes" id="UP000039217">
    <property type="component" value="Unassembled WGS sequence"/>
</dbReference>
<evidence type="ECO:0000313" key="5">
    <source>
        <dbReference type="EMBL" id="CNV58385.1"/>
    </source>
</evidence>
<evidence type="ECO:0000313" key="9">
    <source>
        <dbReference type="Proteomes" id="UP000050164"/>
    </source>
</evidence>
<dbReference type="Proteomes" id="UP000046680">
    <property type="component" value="Unassembled WGS sequence"/>
</dbReference>
<feature type="region of interest" description="Disordered" evidence="1">
    <location>
        <begin position="34"/>
        <end position="101"/>
    </location>
</feature>
<sequence length="191" mass="21227">MCRPTKHGVVSGFSVLASRTCLLIASDEKDDVVRRSRDRERHQHVDSECRQAHEVVDGKSGDDAADRQQLEPDRQQHDQSSRKRAVGDEQHDRDHRNADAGNRVKAAVAVYNSIGAEWTRACHVSLDPRRRWHAVHDALHGGDRLVGLRAALITSEVQLDICCLAVSALRSRRGQRIAPEVLNVLDVGGVL</sequence>